<sequence>MRGKLFQHILWPTLLDHAVNDFKSHTAIKWTYSSLIIFLRRQTCRALSGGQWKHQQCIFLIALDWLKRPFPEFVYFQGKFCLL</sequence>
<organism evidence="1 2">
    <name type="scientific">Halteria grandinella</name>
    <dbReference type="NCBI Taxonomy" id="5974"/>
    <lineage>
        <taxon>Eukaryota</taxon>
        <taxon>Sar</taxon>
        <taxon>Alveolata</taxon>
        <taxon>Ciliophora</taxon>
        <taxon>Intramacronucleata</taxon>
        <taxon>Spirotrichea</taxon>
        <taxon>Stichotrichia</taxon>
        <taxon>Sporadotrichida</taxon>
        <taxon>Halteriidae</taxon>
        <taxon>Halteria</taxon>
    </lineage>
</organism>
<dbReference type="EMBL" id="RRYP01029373">
    <property type="protein sequence ID" value="TNV71723.1"/>
    <property type="molecule type" value="Genomic_DNA"/>
</dbReference>
<evidence type="ECO:0000313" key="1">
    <source>
        <dbReference type="EMBL" id="TNV71723.1"/>
    </source>
</evidence>
<name>A0A8J8NB53_HALGN</name>
<dbReference type="AlphaFoldDB" id="A0A8J8NB53"/>
<accession>A0A8J8NB53</accession>
<protein>
    <submittedName>
        <fullName evidence="1">Uncharacterized protein</fullName>
    </submittedName>
</protein>
<comment type="caution">
    <text evidence="1">The sequence shown here is derived from an EMBL/GenBank/DDBJ whole genome shotgun (WGS) entry which is preliminary data.</text>
</comment>
<reference evidence="1" key="1">
    <citation type="submission" date="2019-06" db="EMBL/GenBank/DDBJ databases">
        <authorList>
            <person name="Zheng W."/>
        </authorList>
    </citation>
    <scope>NUCLEOTIDE SEQUENCE</scope>
    <source>
        <strain evidence="1">QDHG01</strain>
    </source>
</reference>
<keyword evidence="2" id="KW-1185">Reference proteome</keyword>
<proteinExistence type="predicted"/>
<evidence type="ECO:0000313" key="2">
    <source>
        <dbReference type="Proteomes" id="UP000785679"/>
    </source>
</evidence>
<dbReference type="Proteomes" id="UP000785679">
    <property type="component" value="Unassembled WGS sequence"/>
</dbReference>
<gene>
    <name evidence="1" type="ORF">FGO68_gene5330</name>
</gene>